<dbReference type="HOGENOM" id="CLU_2105539_0_0_6"/>
<proteinExistence type="predicted"/>
<evidence type="ECO:0000313" key="3">
    <source>
        <dbReference type="Proteomes" id="UP000029986"/>
    </source>
</evidence>
<keyword evidence="3" id="KW-1185">Reference proteome</keyword>
<dbReference type="eggNOG" id="ENOG5034B73">
    <property type="taxonomic scope" value="Bacteria"/>
</dbReference>
<accession>A0A097R3K7</accession>
<feature type="compositionally biased region" description="Basic and acidic residues" evidence="1">
    <location>
        <begin position="84"/>
        <end position="94"/>
    </location>
</feature>
<name>A0A097R3K7_HAFAL</name>
<dbReference type="RefSeq" id="WP_025796715.1">
    <property type="nucleotide sequence ID" value="NZ_CP009706.1"/>
</dbReference>
<gene>
    <name evidence="2" type="ORF">AT03_13480</name>
</gene>
<protein>
    <submittedName>
        <fullName evidence="2">Uncharacterized protein</fullName>
    </submittedName>
</protein>
<dbReference type="OrthoDB" id="6636942at2"/>
<dbReference type="EMBL" id="CP009706">
    <property type="protein sequence ID" value="AIU73303.1"/>
    <property type="molecule type" value="Genomic_DNA"/>
</dbReference>
<dbReference type="PATRIC" id="fig|1453496.5.peg.2749"/>
<dbReference type="AlphaFoldDB" id="A0A097R3K7"/>
<reference evidence="2 3" key="1">
    <citation type="journal article" date="2014" name="Gut Pathog.">
        <title>Gene clusters of Hafnia alvei strain FB1 important in survival and pathogenesis: a draft genome perspective.</title>
        <authorList>
            <person name="Tan J.Y."/>
            <person name="Yin W.F."/>
            <person name="Chan K.G."/>
        </authorList>
    </citation>
    <scope>NUCLEOTIDE SEQUENCE [LARGE SCALE GENOMIC DNA]</scope>
    <source>
        <strain evidence="2 3">FB1</strain>
    </source>
</reference>
<dbReference type="KEGG" id="hav:AT03_13480"/>
<sequence>MSKYRKGAMYLRHLKPTDKANDMRTALRLATFSEPENWRHPERVKPVVMVQHGVEGVAGVWMNKADAISSLLTRNPKRRRNPKHNAERGQRMTKGDLRKAFRAWAFKHEDKRNAF</sequence>
<evidence type="ECO:0000313" key="2">
    <source>
        <dbReference type="EMBL" id="AIU73303.1"/>
    </source>
</evidence>
<organism evidence="2 3">
    <name type="scientific">Hafnia alvei FB1</name>
    <dbReference type="NCBI Taxonomy" id="1453496"/>
    <lineage>
        <taxon>Bacteria</taxon>
        <taxon>Pseudomonadati</taxon>
        <taxon>Pseudomonadota</taxon>
        <taxon>Gammaproteobacteria</taxon>
        <taxon>Enterobacterales</taxon>
        <taxon>Hafniaceae</taxon>
        <taxon>Hafnia</taxon>
    </lineage>
</organism>
<feature type="region of interest" description="Disordered" evidence="1">
    <location>
        <begin position="74"/>
        <end position="94"/>
    </location>
</feature>
<evidence type="ECO:0000256" key="1">
    <source>
        <dbReference type="SAM" id="MobiDB-lite"/>
    </source>
</evidence>
<dbReference type="Proteomes" id="UP000029986">
    <property type="component" value="Chromosome"/>
</dbReference>